<gene>
    <name evidence="3" type="primary">Dper\GL17370</name>
    <name evidence="3" type="ORF">Dper_GL17370</name>
</gene>
<dbReference type="GO" id="GO:1904059">
    <property type="term" value="P:regulation of locomotor rhythm"/>
    <property type="evidence" value="ECO:0007669"/>
    <property type="project" value="EnsemblMetazoa"/>
</dbReference>
<dbReference type="GO" id="GO:2000672">
    <property type="term" value="P:negative regulation of motor neuron apoptotic process"/>
    <property type="evidence" value="ECO:0007669"/>
    <property type="project" value="EnsemblMetazoa"/>
</dbReference>
<dbReference type="GO" id="GO:0101031">
    <property type="term" value="C:protein folding chaperone complex"/>
    <property type="evidence" value="ECO:0007669"/>
    <property type="project" value="TreeGrafter"/>
</dbReference>
<dbReference type="Proteomes" id="UP000008744">
    <property type="component" value="Unassembled WGS sequence"/>
</dbReference>
<evidence type="ECO:0000256" key="1">
    <source>
        <dbReference type="ARBA" id="ARBA00022803"/>
    </source>
</evidence>
<feature type="region of interest" description="Disordered" evidence="2">
    <location>
        <begin position="1"/>
        <end position="24"/>
    </location>
</feature>
<keyword evidence="1" id="KW-0802">TPR repeat</keyword>
<dbReference type="PANTHER" id="PTHR46423:SF1">
    <property type="entry name" value="RNA POLYMERASE II-ASSOCIATED PROTEIN 3"/>
    <property type="match status" value="1"/>
</dbReference>
<dbReference type="STRING" id="7234.B4GGM3"/>
<feature type="region of interest" description="Disordered" evidence="2">
    <location>
        <begin position="41"/>
        <end position="125"/>
    </location>
</feature>
<keyword evidence="4" id="KW-1185">Reference proteome</keyword>
<sequence>MSAEKAFEMQRQVRRNAKEVQSSLKDLYSWEKDIKKKEMELKKAPAAAANTSMPVRSHVQKTGKAEHQSPSSSAAGTPTEKKDPLGDPVARQHKKANDIKDRGNNYVKQGEYDRAIEATKNESQL</sequence>
<dbReference type="AlphaFoldDB" id="B4GGM3"/>
<organism evidence="4">
    <name type="scientific">Drosophila persimilis</name>
    <name type="common">Fruit fly</name>
    <dbReference type="NCBI Taxonomy" id="7234"/>
    <lineage>
        <taxon>Eukaryota</taxon>
        <taxon>Metazoa</taxon>
        <taxon>Ecdysozoa</taxon>
        <taxon>Arthropoda</taxon>
        <taxon>Hexapoda</taxon>
        <taxon>Insecta</taxon>
        <taxon>Pterygota</taxon>
        <taxon>Neoptera</taxon>
        <taxon>Endopterygota</taxon>
        <taxon>Diptera</taxon>
        <taxon>Brachycera</taxon>
        <taxon>Muscomorpha</taxon>
        <taxon>Ephydroidea</taxon>
        <taxon>Drosophilidae</taxon>
        <taxon>Drosophila</taxon>
        <taxon>Sophophora</taxon>
    </lineage>
</organism>
<reference evidence="3 4" key="1">
    <citation type="journal article" date="2007" name="Nature">
        <title>Evolution of genes and genomes on the Drosophila phylogeny.</title>
        <authorList>
            <consortium name="Drosophila 12 Genomes Consortium"/>
            <person name="Clark A.G."/>
            <person name="Eisen M.B."/>
            <person name="Smith D.R."/>
            <person name="Bergman C.M."/>
            <person name="Oliver B."/>
            <person name="Markow T.A."/>
            <person name="Kaufman T.C."/>
            <person name="Kellis M."/>
            <person name="Gelbart W."/>
            <person name="Iyer V.N."/>
            <person name="Pollard D.A."/>
            <person name="Sackton T.B."/>
            <person name="Larracuente A.M."/>
            <person name="Singh N.D."/>
            <person name="Abad J.P."/>
            <person name="Abt D.N."/>
            <person name="Adryan B."/>
            <person name="Aguade M."/>
            <person name="Akashi H."/>
            <person name="Anderson W.W."/>
            <person name="Aquadro C.F."/>
            <person name="Ardell D.H."/>
            <person name="Arguello R."/>
            <person name="Artieri C.G."/>
            <person name="Barbash D.A."/>
            <person name="Barker D."/>
            <person name="Barsanti P."/>
            <person name="Batterham P."/>
            <person name="Batzoglou S."/>
            <person name="Begun D."/>
            <person name="Bhutkar A."/>
            <person name="Blanco E."/>
            <person name="Bosak S.A."/>
            <person name="Bradley R.K."/>
            <person name="Brand A.D."/>
            <person name="Brent M.R."/>
            <person name="Brooks A.N."/>
            <person name="Brown R.H."/>
            <person name="Butlin R.K."/>
            <person name="Caggese C."/>
            <person name="Calvi B.R."/>
            <person name="Bernardo de Carvalho A."/>
            <person name="Caspi A."/>
            <person name="Castrezana S."/>
            <person name="Celniker S.E."/>
            <person name="Chang J.L."/>
            <person name="Chapple C."/>
            <person name="Chatterji S."/>
            <person name="Chinwalla A."/>
            <person name="Civetta A."/>
            <person name="Clifton S.W."/>
            <person name="Comeron J.M."/>
            <person name="Costello J.C."/>
            <person name="Coyne J.A."/>
            <person name="Daub J."/>
            <person name="David R.G."/>
            <person name="Delcher A.L."/>
            <person name="Delehaunty K."/>
            <person name="Do C.B."/>
            <person name="Ebling H."/>
            <person name="Edwards K."/>
            <person name="Eickbush T."/>
            <person name="Evans J.D."/>
            <person name="Filipski A."/>
            <person name="Findeiss S."/>
            <person name="Freyhult E."/>
            <person name="Fulton L."/>
            <person name="Fulton R."/>
            <person name="Garcia A.C."/>
            <person name="Gardiner A."/>
            <person name="Garfield D.A."/>
            <person name="Garvin B.E."/>
            <person name="Gibson G."/>
            <person name="Gilbert D."/>
            <person name="Gnerre S."/>
            <person name="Godfrey J."/>
            <person name="Good R."/>
            <person name="Gotea V."/>
            <person name="Gravely B."/>
            <person name="Greenberg A.J."/>
            <person name="Griffiths-Jones S."/>
            <person name="Gross S."/>
            <person name="Guigo R."/>
            <person name="Gustafson E.A."/>
            <person name="Haerty W."/>
            <person name="Hahn M.W."/>
            <person name="Halligan D.L."/>
            <person name="Halpern A.L."/>
            <person name="Halter G.M."/>
            <person name="Han M.V."/>
            <person name="Heger A."/>
            <person name="Hillier L."/>
            <person name="Hinrichs A.S."/>
            <person name="Holmes I."/>
            <person name="Hoskins R.A."/>
            <person name="Hubisz M.J."/>
            <person name="Hultmark D."/>
            <person name="Huntley M.A."/>
            <person name="Jaffe D.B."/>
            <person name="Jagadeeshan S."/>
            <person name="Jeck W.R."/>
            <person name="Johnson J."/>
            <person name="Jones C.D."/>
            <person name="Jordan W.C."/>
            <person name="Karpen G.H."/>
            <person name="Kataoka E."/>
            <person name="Keightley P.D."/>
            <person name="Kheradpour P."/>
            <person name="Kirkness E.F."/>
            <person name="Koerich L.B."/>
            <person name="Kristiansen K."/>
            <person name="Kudrna D."/>
            <person name="Kulathinal R.J."/>
            <person name="Kumar S."/>
            <person name="Kwok R."/>
            <person name="Lander E."/>
            <person name="Langley C.H."/>
            <person name="Lapoint R."/>
            <person name="Lazzaro B.P."/>
            <person name="Lee S.J."/>
            <person name="Levesque L."/>
            <person name="Li R."/>
            <person name="Lin C.F."/>
            <person name="Lin M.F."/>
            <person name="Lindblad-Toh K."/>
            <person name="Llopart A."/>
            <person name="Long M."/>
            <person name="Low L."/>
            <person name="Lozovsky E."/>
            <person name="Lu J."/>
            <person name="Luo M."/>
            <person name="Machado C.A."/>
            <person name="Makalowski W."/>
            <person name="Marzo M."/>
            <person name="Matsuda M."/>
            <person name="Matzkin L."/>
            <person name="McAllister B."/>
            <person name="McBride C.S."/>
            <person name="McKernan B."/>
            <person name="McKernan K."/>
            <person name="Mendez-Lago M."/>
            <person name="Minx P."/>
            <person name="Mollenhauer M.U."/>
            <person name="Montooth K."/>
            <person name="Mount S.M."/>
            <person name="Mu X."/>
            <person name="Myers E."/>
            <person name="Negre B."/>
            <person name="Newfeld S."/>
            <person name="Nielsen R."/>
            <person name="Noor M.A."/>
            <person name="O'Grady P."/>
            <person name="Pachter L."/>
            <person name="Papaceit M."/>
            <person name="Parisi M.J."/>
            <person name="Parisi M."/>
            <person name="Parts L."/>
            <person name="Pedersen J.S."/>
            <person name="Pesole G."/>
            <person name="Phillippy A.M."/>
            <person name="Ponting C.P."/>
            <person name="Pop M."/>
            <person name="Porcelli D."/>
            <person name="Powell J.R."/>
            <person name="Prohaska S."/>
            <person name="Pruitt K."/>
            <person name="Puig M."/>
            <person name="Quesneville H."/>
            <person name="Ram K.R."/>
            <person name="Rand D."/>
            <person name="Rasmussen M.D."/>
            <person name="Reed L.K."/>
            <person name="Reenan R."/>
            <person name="Reily A."/>
            <person name="Remington K.A."/>
            <person name="Rieger T.T."/>
            <person name="Ritchie M.G."/>
            <person name="Robin C."/>
            <person name="Rogers Y.H."/>
            <person name="Rohde C."/>
            <person name="Rozas J."/>
            <person name="Rubenfield M.J."/>
            <person name="Ruiz A."/>
            <person name="Russo S."/>
            <person name="Salzberg S.L."/>
            <person name="Sanchez-Gracia A."/>
            <person name="Saranga D.J."/>
            <person name="Sato H."/>
            <person name="Schaeffer S.W."/>
            <person name="Schatz M.C."/>
            <person name="Schlenke T."/>
            <person name="Schwartz R."/>
            <person name="Segarra C."/>
            <person name="Singh R.S."/>
            <person name="Sirot L."/>
            <person name="Sirota M."/>
            <person name="Sisneros N.B."/>
            <person name="Smith C.D."/>
            <person name="Smith T.F."/>
            <person name="Spieth J."/>
            <person name="Stage D.E."/>
            <person name="Stark A."/>
            <person name="Stephan W."/>
            <person name="Strausberg R.L."/>
            <person name="Strempel S."/>
            <person name="Sturgill D."/>
            <person name="Sutton G."/>
            <person name="Sutton G.G."/>
            <person name="Tao W."/>
            <person name="Teichmann S."/>
            <person name="Tobari Y.N."/>
            <person name="Tomimura Y."/>
            <person name="Tsolas J.M."/>
            <person name="Valente V.L."/>
            <person name="Venter E."/>
            <person name="Venter J.C."/>
            <person name="Vicario S."/>
            <person name="Vieira F.G."/>
            <person name="Vilella A.J."/>
            <person name="Villasante A."/>
            <person name="Walenz B."/>
            <person name="Wang J."/>
            <person name="Wasserman M."/>
            <person name="Watts T."/>
            <person name="Wilson D."/>
            <person name="Wilson R.K."/>
            <person name="Wing R.A."/>
            <person name="Wolfner M.F."/>
            <person name="Wong A."/>
            <person name="Wong G.K."/>
            <person name="Wu C.I."/>
            <person name="Wu G."/>
            <person name="Yamamoto D."/>
            <person name="Yang H.P."/>
            <person name="Yang S.P."/>
            <person name="Yorke J.A."/>
            <person name="Yoshida K."/>
            <person name="Zdobnov E."/>
            <person name="Zhang P."/>
            <person name="Zhang Y."/>
            <person name="Zimin A.V."/>
            <person name="Baldwin J."/>
            <person name="Abdouelleil A."/>
            <person name="Abdulkadir J."/>
            <person name="Abebe A."/>
            <person name="Abera B."/>
            <person name="Abreu J."/>
            <person name="Acer S.C."/>
            <person name="Aftuck L."/>
            <person name="Alexander A."/>
            <person name="An P."/>
            <person name="Anderson E."/>
            <person name="Anderson S."/>
            <person name="Arachi H."/>
            <person name="Azer M."/>
            <person name="Bachantsang P."/>
            <person name="Barry A."/>
            <person name="Bayul T."/>
            <person name="Berlin A."/>
            <person name="Bessette D."/>
            <person name="Bloom T."/>
            <person name="Blye J."/>
            <person name="Boguslavskiy L."/>
            <person name="Bonnet C."/>
            <person name="Boukhgalter B."/>
            <person name="Bourzgui I."/>
            <person name="Brown A."/>
            <person name="Cahill P."/>
            <person name="Channer S."/>
            <person name="Cheshatsang Y."/>
            <person name="Chuda L."/>
            <person name="Citroen M."/>
            <person name="Collymore A."/>
            <person name="Cooke P."/>
            <person name="Costello M."/>
            <person name="D'Aco K."/>
            <person name="Daza R."/>
            <person name="De Haan G."/>
            <person name="DeGray S."/>
            <person name="DeMaso C."/>
            <person name="Dhargay N."/>
            <person name="Dooley K."/>
            <person name="Dooley E."/>
            <person name="Doricent M."/>
            <person name="Dorje P."/>
            <person name="Dorjee K."/>
            <person name="Dupes A."/>
            <person name="Elong R."/>
            <person name="Falk J."/>
            <person name="Farina A."/>
            <person name="Faro S."/>
            <person name="Ferguson D."/>
            <person name="Fisher S."/>
            <person name="Foley C.D."/>
            <person name="Franke A."/>
            <person name="Friedrich D."/>
            <person name="Gadbois L."/>
            <person name="Gearin G."/>
            <person name="Gearin C.R."/>
            <person name="Giannoukos G."/>
            <person name="Goode T."/>
            <person name="Graham J."/>
            <person name="Grandbois E."/>
            <person name="Grewal S."/>
            <person name="Gyaltsen K."/>
            <person name="Hafez N."/>
            <person name="Hagos B."/>
            <person name="Hall J."/>
            <person name="Henson C."/>
            <person name="Hollinger A."/>
            <person name="Honan T."/>
            <person name="Huard M.D."/>
            <person name="Hughes L."/>
            <person name="Hurhula B."/>
            <person name="Husby M.E."/>
            <person name="Kamat A."/>
            <person name="Kanga B."/>
            <person name="Kashin S."/>
            <person name="Khazanovich D."/>
            <person name="Kisner P."/>
            <person name="Lance K."/>
            <person name="Lara M."/>
            <person name="Lee W."/>
            <person name="Lennon N."/>
            <person name="Letendre F."/>
            <person name="LeVine R."/>
            <person name="Lipovsky A."/>
            <person name="Liu X."/>
            <person name="Liu J."/>
            <person name="Liu S."/>
            <person name="Lokyitsang T."/>
            <person name="Lokyitsang Y."/>
            <person name="Lubonja R."/>
            <person name="Lui A."/>
            <person name="MacDonald P."/>
            <person name="Magnisalis V."/>
            <person name="Maru K."/>
            <person name="Matthews C."/>
            <person name="McCusker W."/>
            <person name="McDonough S."/>
            <person name="Mehta T."/>
            <person name="Meldrim J."/>
            <person name="Meneus L."/>
            <person name="Mihai O."/>
            <person name="Mihalev A."/>
            <person name="Mihova T."/>
            <person name="Mittelman R."/>
            <person name="Mlenga V."/>
            <person name="Montmayeur A."/>
            <person name="Mulrain L."/>
            <person name="Navidi A."/>
            <person name="Naylor J."/>
            <person name="Negash T."/>
            <person name="Nguyen T."/>
            <person name="Nguyen N."/>
            <person name="Nicol R."/>
            <person name="Norbu C."/>
            <person name="Norbu N."/>
            <person name="Novod N."/>
            <person name="O'Neill B."/>
            <person name="Osman S."/>
            <person name="Markiewicz E."/>
            <person name="Oyono O.L."/>
            <person name="Patti C."/>
            <person name="Phunkhang P."/>
            <person name="Pierre F."/>
            <person name="Priest M."/>
            <person name="Raghuraman S."/>
            <person name="Rege F."/>
            <person name="Reyes R."/>
            <person name="Rise C."/>
            <person name="Rogov P."/>
            <person name="Ross K."/>
            <person name="Ryan E."/>
            <person name="Settipalli S."/>
            <person name="Shea T."/>
            <person name="Sherpa N."/>
            <person name="Shi L."/>
            <person name="Shih D."/>
            <person name="Sparrow T."/>
            <person name="Spaulding J."/>
            <person name="Stalker J."/>
            <person name="Stange-Thomann N."/>
            <person name="Stavropoulos S."/>
            <person name="Stone C."/>
            <person name="Strader C."/>
            <person name="Tesfaye S."/>
            <person name="Thomson T."/>
            <person name="Thoulutsang Y."/>
            <person name="Thoulutsang D."/>
            <person name="Topham K."/>
            <person name="Topping I."/>
            <person name="Tsamla T."/>
            <person name="Vassiliev H."/>
            <person name="Vo A."/>
            <person name="Wangchuk T."/>
            <person name="Wangdi T."/>
            <person name="Weiand M."/>
            <person name="Wilkinson J."/>
            <person name="Wilson A."/>
            <person name="Yadav S."/>
            <person name="Young G."/>
            <person name="Yu Q."/>
            <person name="Zembek L."/>
            <person name="Zhong D."/>
            <person name="Zimmer A."/>
            <person name="Zwirko Z."/>
            <person name="Jaffe D.B."/>
            <person name="Alvarez P."/>
            <person name="Brockman W."/>
            <person name="Butler J."/>
            <person name="Chin C."/>
            <person name="Gnerre S."/>
            <person name="Grabherr M."/>
            <person name="Kleber M."/>
            <person name="Mauceli E."/>
            <person name="MacCallum I."/>
        </authorList>
    </citation>
    <scope>NUCLEOTIDE SEQUENCE [LARGE SCALE GENOMIC DNA]</scope>
    <source>
        <strain evidence="4">MSH-3 / Tucson 14011-0111.49</strain>
    </source>
</reference>
<evidence type="ECO:0000313" key="3">
    <source>
        <dbReference type="EMBL" id="EDW35643.1"/>
    </source>
</evidence>
<protein>
    <submittedName>
        <fullName evidence="3">GL17370</fullName>
    </submittedName>
</protein>
<name>B4GGM3_DROPE</name>
<accession>B4GGM3</accession>
<dbReference type="PANTHER" id="PTHR46423">
    <property type="entry name" value="RNA POLYMERASE II-ASSOCIATED PROTEIN 3"/>
    <property type="match status" value="1"/>
</dbReference>
<evidence type="ECO:0000256" key="2">
    <source>
        <dbReference type="SAM" id="MobiDB-lite"/>
    </source>
</evidence>
<proteinExistence type="predicted"/>
<dbReference type="EMBL" id="CH479183">
    <property type="protein sequence ID" value="EDW35643.1"/>
    <property type="molecule type" value="Genomic_DNA"/>
</dbReference>
<dbReference type="eggNOG" id="KOG4648">
    <property type="taxonomic scope" value="Eukaryota"/>
</dbReference>
<dbReference type="OrthoDB" id="2942533at2759"/>
<dbReference type="InterPro" id="IPR051966">
    <property type="entry name" value="RPAP3"/>
</dbReference>
<dbReference type="HOGENOM" id="CLU_1994966_0_0_1"/>
<evidence type="ECO:0000313" key="4">
    <source>
        <dbReference type="Proteomes" id="UP000008744"/>
    </source>
</evidence>
<feature type="compositionally biased region" description="Basic and acidic residues" evidence="2">
    <location>
        <begin position="110"/>
        <end position="125"/>
    </location>
</feature>